<dbReference type="SUPFAM" id="SSF55718">
    <property type="entry name" value="SCP-like"/>
    <property type="match status" value="1"/>
</dbReference>
<reference evidence="3 4" key="1">
    <citation type="submission" date="2024-04" db="EMBL/GenBank/DDBJ databases">
        <authorList>
            <person name="Abashina T."/>
            <person name="Shaikin A."/>
        </authorList>
    </citation>
    <scope>NUCLEOTIDE SEQUENCE [LARGE SCALE GENOMIC DNA]</scope>
    <source>
        <strain evidence="3 4">AAFK</strain>
    </source>
</reference>
<protein>
    <submittedName>
        <fullName evidence="3">SCP2 sterol-binding domain-containing protein</fullName>
    </submittedName>
</protein>
<accession>A0ABU9DBD4</accession>
<evidence type="ECO:0000256" key="1">
    <source>
        <dbReference type="SAM" id="SignalP"/>
    </source>
</evidence>
<feature type="signal peptide" evidence="1">
    <location>
        <begin position="1"/>
        <end position="25"/>
    </location>
</feature>
<proteinExistence type="predicted"/>
<organism evidence="3 4">
    <name type="scientific">Thermithiobacillus plumbiphilus</name>
    <dbReference type="NCBI Taxonomy" id="1729899"/>
    <lineage>
        <taxon>Bacteria</taxon>
        <taxon>Pseudomonadati</taxon>
        <taxon>Pseudomonadota</taxon>
        <taxon>Acidithiobacillia</taxon>
        <taxon>Acidithiobacillales</taxon>
        <taxon>Thermithiobacillaceae</taxon>
        <taxon>Thermithiobacillus</taxon>
    </lineage>
</organism>
<keyword evidence="4" id="KW-1185">Reference proteome</keyword>
<dbReference type="Pfam" id="PF02036">
    <property type="entry name" value="SCP2"/>
    <property type="match status" value="1"/>
</dbReference>
<evidence type="ECO:0000313" key="4">
    <source>
        <dbReference type="Proteomes" id="UP001446205"/>
    </source>
</evidence>
<dbReference type="Gene3D" id="3.30.1050.10">
    <property type="entry name" value="SCP2 sterol-binding domain"/>
    <property type="match status" value="1"/>
</dbReference>
<evidence type="ECO:0000259" key="2">
    <source>
        <dbReference type="Pfam" id="PF02036"/>
    </source>
</evidence>
<dbReference type="EMBL" id="JBBPCO010000016">
    <property type="protein sequence ID" value="MEK8090833.1"/>
    <property type="molecule type" value="Genomic_DNA"/>
</dbReference>
<dbReference type="InterPro" id="IPR036527">
    <property type="entry name" value="SCP2_sterol-bd_dom_sf"/>
</dbReference>
<evidence type="ECO:0000313" key="3">
    <source>
        <dbReference type="EMBL" id="MEK8090833.1"/>
    </source>
</evidence>
<sequence>MHKIHMAASLLSAGLLALSSSSVFAAPALMSADWAKEACNAWNKDPVLTNKLVETGWMKNDKGRGYKIMQIYRMDCQNSPRIEMKIANKDGKAICVQAGHAQTKLDPSVDYAMWAETKRWIEMGNDDYGPMKAMMFGRLKFQGPKGEAMGNMSPFTNFLHLVGKVPSDTSTCPTA</sequence>
<name>A0ABU9DBD4_9PROT</name>
<dbReference type="InterPro" id="IPR003033">
    <property type="entry name" value="SCP2_sterol-bd_dom"/>
</dbReference>
<comment type="caution">
    <text evidence="3">The sequence shown here is derived from an EMBL/GenBank/DDBJ whole genome shotgun (WGS) entry which is preliminary data.</text>
</comment>
<keyword evidence="1" id="KW-0732">Signal</keyword>
<feature type="chain" id="PRO_5046356018" evidence="1">
    <location>
        <begin position="26"/>
        <end position="175"/>
    </location>
</feature>
<feature type="domain" description="SCP2" evidence="2">
    <location>
        <begin position="66"/>
        <end position="153"/>
    </location>
</feature>
<gene>
    <name evidence="3" type="ORF">WOB96_13830</name>
</gene>
<dbReference type="RefSeq" id="WP_341371888.1">
    <property type="nucleotide sequence ID" value="NZ_JBBPCO010000016.1"/>
</dbReference>
<dbReference type="Proteomes" id="UP001446205">
    <property type="component" value="Unassembled WGS sequence"/>
</dbReference>